<evidence type="ECO:0000256" key="6">
    <source>
        <dbReference type="RuleBase" id="RU361157"/>
    </source>
</evidence>
<keyword evidence="5" id="KW-0046">Antibiotic resistance</keyword>
<gene>
    <name evidence="8" type="ORF">ACE11A_07045</name>
</gene>
<dbReference type="EMBL" id="JBHGBT010000005">
    <property type="protein sequence ID" value="MFB4194109.1"/>
    <property type="molecule type" value="Genomic_DNA"/>
</dbReference>
<keyword evidence="9" id="KW-1185">Reference proteome</keyword>
<keyword evidence="4 6" id="KW-0472">Membrane</keyword>
<evidence type="ECO:0000259" key="7">
    <source>
        <dbReference type="PROSITE" id="PS51012"/>
    </source>
</evidence>
<comment type="caution">
    <text evidence="8">The sequence shown here is derived from an EMBL/GenBank/DDBJ whole genome shotgun (WGS) entry which is preliminary data.</text>
</comment>
<name>A0ABV4ZL99_9ACTN</name>
<feature type="transmembrane region" description="Helical" evidence="6">
    <location>
        <begin position="29"/>
        <end position="50"/>
    </location>
</feature>
<dbReference type="PIRSF" id="PIRSF006648">
    <property type="entry name" value="DrrB"/>
    <property type="match status" value="1"/>
</dbReference>
<feature type="transmembrane region" description="Helical" evidence="6">
    <location>
        <begin position="62"/>
        <end position="88"/>
    </location>
</feature>
<keyword evidence="6" id="KW-1003">Cell membrane</keyword>
<evidence type="ECO:0000256" key="5">
    <source>
        <dbReference type="ARBA" id="ARBA00023251"/>
    </source>
</evidence>
<dbReference type="PANTHER" id="PTHR43229:SF2">
    <property type="entry name" value="NODULATION PROTEIN J"/>
    <property type="match status" value="1"/>
</dbReference>
<dbReference type="Proteomes" id="UP001577267">
    <property type="component" value="Unassembled WGS sequence"/>
</dbReference>
<evidence type="ECO:0000256" key="3">
    <source>
        <dbReference type="ARBA" id="ARBA00022989"/>
    </source>
</evidence>
<sequence>MSALAAGHALRDSATLLRRNLRHAQRYPAMTYSVVLMPLLMLLLFTYVYGGALEEGIGGGTYIDYIAPGIILMAATAGAVTTAVSVCVDMTEGIVNRFRSMAISRSAFLAGHVIGGVLQTLLAVVVVVVAALLIGFRPDATVPEWLAAAGLLVMLISGMTWISAAIGLIAKTPETASNIPMPLQFLPLIGSAIVPTASMPDGFRWFAENQPFSPVIETLRGLLLGTPIGGSGVVALAWCTALNLAGFLWAHHAFRRLTRR</sequence>
<keyword evidence="6" id="KW-0813">Transport</keyword>
<comment type="similarity">
    <text evidence="6">Belongs to the ABC-2 integral membrane protein family.</text>
</comment>
<reference evidence="8 9" key="1">
    <citation type="submission" date="2024-09" db="EMBL/GenBank/DDBJ databases">
        <title>Draft genome sequence of multifaceted antimicrobials producing Streptomyces sp. strain FH1.</title>
        <authorList>
            <person name="Hassan F."/>
            <person name="Ali H."/>
            <person name="Hassan N."/>
            <person name="Nawaz A."/>
        </authorList>
    </citation>
    <scope>NUCLEOTIDE SEQUENCE [LARGE SCALE GENOMIC DNA]</scope>
    <source>
        <strain evidence="8 9">FH1</strain>
    </source>
</reference>
<accession>A0ABV4ZL99</accession>
<dbReference type="PANTHER" id="PTHR43229">
    <property type="entry name" value="NODULATION PROTEIN J"/>
    <property type="match status" value="1"/>
</dbReference>
<feature type="transmembrane region" description="Helical" evidence="6">
    <location>
        <begin position="181"/>
        <end position="199"/>
    </location>
</feature>
<dbReference type="PROSITE" id="PS51012">
    <property type="entry name" value="ABC_TM2"/>
    <property type="match status" value="1"/>
</dbReference>
<dbReference type="InterPro" id="IPR013525">
    <property type="entry name" value="ABC2_TM"/>
</dbReference>
<keyword evidence="3 6" id="KW-1133">Transmembrane helix</keyword>
<evidence type="ECO:0000313" key="9">
    <source>
        <dbReference type="Proteomes" id="UP001577267"/>
    </source>
</evidence>
<feature type="transmembrane region" description="Helical" evidence="6">
    <location>
        <begin position="146"/>
        <end position="169"/>
    </location>
</feature>
<evidence type="ECO:0000313" key="8">
    <source>
        <dbReference type="EMBL" id="MFB4194109.1"/>
    </source>
</evidence>
<protein>
    <recommendedName>
        <fullName evidence="6">Transport permease protein</fullName>
    </recommendedName>
</protein>
<proteinExistence type="inferred from homology"/>
<dbReference type="InterPro" id="IPR000412">
    <property type="entry name" value="ABC_2_transport"/>
</dbReference>
<evidence type="ECO:0000256" key="2">
    <source>
        <dbReference type="ARBA" id="ARBA00022692"/>
    </source>
</evidence>
<dbReference type="Pfam" id="PF01061">
    <property type="entry name" value="ABC2_membrane"/>
    <property type="match status" value="1"/>
</dbReference>
<evidence type="ECO:0000256" key="1">
    <source>
        <dbReference type="ARBA" id="ARBA00004141"/>
    </source>
</evidence>
<dbReference type="InterPro" id="IPR047817">
    <property type="entry name" value="ABC2_TM_bact-type"/>
</dbReference>
<evidence type="ECO:0000256" key="4">
    <source>
        <dbReference type="ARBA" id="ARBA00023136"/>
    </source>
</evidence>
<comment type="subcellular location">
    <subcellularLocation>
        <location evidence="6">Cell membrane</location>
        <topology evidence="6">Multi-pass membrane protein</topology>
    </subcellularLocation>
    <subcellularLocation>
        <location evidence="1">Membrane</location>
        <topology evidence="1">Multi-pass membrane protein</topology>
    </subcellularLocation>
</comment>
<organism evidence="8 9">
    <name type="scientific">Streptomyces carpaticus</name>
    <dbReference type="NCBI Taxonomy" id="285558"/>
    <lineage>
        <taxon>Bacteria</taxon>
        <taxon>Bacillati</taxon>
        <taxon>Actinomycetota</taxon>
        <taxon>Actinomycetes</taxon>
        <taxon>Kitasatosporales</taxon>
        <taxon>Streptomycetaceae</taxon>
        <taxon>Streptomyces</taxon>
    </lineage>
</organism>
<keyword evidence="2 6" id="KW-0812">Transmembrane</keyword>
<feature type="transmembrane region" description="Helical" evidence="6">
    <location>
        <begin position="228"/>
        <end position="250"/>
    </location>
</feature>
<feature type="domain" description="ABC transmembrane type-2" evidence="7">
    <location>
        <begin position="29"/>
        <end position="257"/>
    </location>
</feature>
<dbReference type="RefSeq" id="WP_375062146.1">
    <property type="nucleotide sequence ID" value="NZ_JBHGBT010000005.1"/>
</dbReference>
<feature type="transmembrane region" description="Helical" evidence="6">
    <location>
        <begin position="109"/>
        <end position="134"/>
    </location>
</feature>
<dbReference type="InterPro" id="IPR051784">
    <property type="entry name" value="Nod_factor_ABC_transporter"/>
</dbReference>